<reference evidence="14" key="1">
    <citation type="submission" date="2025-08" db="UniProtKB">
        <authorList>
            <consortium name="Ensembl"/>
        </authorList>
    </citation>
    <scope>IDENTIFICATION</scope>
</reference>
<evidence type="ECO:0000256" key="7">
    <source>
        <dbReference type="ARBA" id="ARBA00022801"/>
    </source>
</evidence>
<organism evidence="14 15">
    <name type="scientific">Accipiter nisus</name>
    <name type="common">Eurasian sparrowhawk</name>
    <dbReference type="NCBI Taxonomy" id="211598"/>
    <lineage>
        <taxon>Eukaryota</taxon>
        <taxon>Metazoa</taxon>
        <taxon>Chordata</taxon>
        <taxon>Craniata</taxon>
        <taxon>Vertebrata</taxon>
        <taxon>Euteleostomi</taxon>
        <taxon>Archelosauria</taxon>
        <taxon>Archosauria</taxon>
        <taxon>Dinosauria</taxon>
        <taxon>Saurischia</taxon>
        <taxon>Theropoda</taxon>
        <taxon>Coelurosauria</taxon>
        <taxon>Aves</taxon>
        <taxon>Neognathae</taxon>
        <taxon>Neoaves</taxon>
        <taxon>Telluraves</taxon>
        <taxon>Accipitrimorphae</taxon>
        <taxon>Accipitriformes</taxon>
        <taxon>Accipitridae</taxon>
        <taxon>Accipitrinae</taxon>
        <taxon>Accipiter</taxon>
    </lineage>
</organism>
<comment type="similarity">
    <text evidence="2 11">Belongs to the ANKZF1/VMS1 family.</text>
</comment>
<dbReference type="Gene3D" id="1.25.40.20">
    <property type="entry name" value="Ankyrin repeat-containing domain"/>
    <property type="match status" value="1"/>
</dbReference>
<comment type="subcellular location">
    <subcellularLocation>
        <location evidence="1">Cytoplasm</location>
    </subcellularLocation>
</comment>
<accession>A0A8B9NFL5</accession>
<dbReference type="GO" id="GO:0005737">
    <property type="term" value="C:cytoplasm"/>
    <property type="evidence" value="ECO:0007669"/>
    <property type="project" value="UniProtKB-SubCell"/>
</dbReference>
<dbReference type="PROSITE" id="PS50297">
    <property type="entry name" value="ANK_REP_REGION"/>
    <property type="match status" value="1"/>
</dbReference>
<evidence type="ECO:0000259" key="13">
    <source>
        <dbReference type="PROSITE" id="PS52044"/>
    </source>
</evidence>
<comment type="domain">
    <text evidence="11">The VLRF1 domain mediates binding to the 60S ribosomal subunit.</text>
</comment>
<evidence type="ECO:0000313" key="14">
    <source>
        <dbReference type="Ensembl" id="ENSANIP00000022989.1"/>
    </source>
</evidence>
<feature type="compositionally biased region" description="Basic residues" evidence="12">
    <location>
        <begin position="591"/>
        <end position="601"/>
    </location>
</feature>
<reference evidence="14" key="2">
    <citation type="submission" date="2025-09" db="UniProtKB">
        <authorList>
            <consortium name="Ensembl"/>
        </authorList>
    </citation>
    <scope>IDENTIFICATION</scope>
</reference>
<keyword evidence="15" id="KW-1185">Reference proteome</keyword>
<dbReference type="InterPro" id="IPR047139">
    <property type="entry name" value="ANKZ1/VMS1"/>
</dbReference>
<dbReference type="InterPro" id="IPR002110">
    <property type="entry name" value="Ankyrin_rpt"/>
</dbReference>
<evidence type="ECO:0000256" key="12">
    <source>
        <dbReference type="SAM" id="MobiDB-lite"/>
    </source>
</evidence>
<feature type="region of interest" description="Disordered" evidence="12">
    <location>
        <begin position="294"/>
        <end position="387"/>
    </location>
</feature>
<dbReference type="PROSITE" id="PS00028">
    <property type="entry name" value="ZINC_FINGER_C2H2_1"/>
    <property type="match status" value="1"/>
</dbReference>
<dbReference type="GO" id="GO:0036503">
    <property type="term" value="P:ERAD pathway"/>
    <property type="evidence" value="ECO:0007669"/>
    <property type="project" value="TreeGrafter"/>
</dbReference>
<evidence type="ECO:0000256" key="8">
    <source>
        <dbReference type="ARBA" id="ARBA00023043"/>
    </source>
</evidence>
<evidence type="ECO:0000256" key="5">
    <source>
        <dbReference type="ARBA" id="ARBA00022737"/>
    </source>
</evidence>
<name>A0A8B9NFL5_9AVES</name>
<feature type="compositionally biased region" description="Low complexity" evidence="12">
    <location>
        <begin position="52"/>
        <end position="71"/>
    </location>
</feature>
<dbReference type="Pfam" id="PF00023">
    <property type="entry name" value="Ank"/>
    <property type="match status" value="1"/>
</dbReference>
<protein>
    <submittedName>
        <fullName evidence="14">Ankyrin repeat and zinc finger peptidyl tRNA hydrolase 1</fullName>
    </submittedName>
</protein>
<dbReference type="PROSITE" id="PS52044">
    <property type="entry name" value="VLRF1"/>
    <property type="match status" value="1"/>
</dbReference>
<dbReference type="PROSITE" id="PS50088">
    <property type="entry name" value="ANK_REPEAT"/>
    <property type="match status" value="1"/>
</dbReference>
<dbReference type="InterPro" id="IPR013087">
    <property type="entry name" value="Znf_C2H2_type"/>
</dbReference>
<dbReference type="PANTHER" id="PTHR16036">
    <property type="entry name" value="ANKYRIN REPEAT AND ZINC FINGER DOMAIN-CONTAINING PROTEIN 1"/>
    <property type="match status" value="1"/>
</dbReference>
<evidence type="ECO:0000256" key="10">
    <source>
        <dbReference type="PROSITE-ProRule" id="PRU00023"/>
    </source>
</evidence>
<dbReference type="SMART" id="SM00248">
    <property type="entry name" value="ANK"/>
    <property type="match status" value="2"/>
</dbReference>
<keyword evidence="5" id="KW-0677">Repeat</keyword>
<keyword evidence="7 11" id="KW-0378">Hydrolase</keyword>
<feature type="repeat" description="ANK" evidence="10">
    <location>
        <begin position="469"/>
        <end position="501"/>
    </location>
</feature>
<dbReference type="SUPFAM" id="SSF48403">
    <property type="entry name" value="Ankyrin repeat"/>
    <property type="match status" value="1"/>
</dbReference>
<feature type="region of interest" description="Disordered" evidence="12">
    <location>
        <begin position="52"/>
        <end position="81"/>
    </location>
</feature>
<dbReference type="Proteomes" id="UP000694541">
    <property type="component" value="Unplaced"/>
</dbReference>
<dbReference type="GO" id="GO:0016787">
    <property type="term" value="F:hydrolase activity"/>
    <property type="evidence" value="ECO:0007669"/>
    <property type="project" value="UniProtKB-KW"/>
</dbReference>
<keyword evidence="3 11" id="KW-0963">Cytoplasm</keyword>
<dbReference type="Ensembl" id="ENSANIT00000023757.1">
    <property type="protein sequence ID" value="ENSANIP00000022989.1"/>
    <property type="gene ID" value="ENSANIG00000015635.1"/>
</dbReference>
<keyword evidence="6 11" id="KW-0255">Endonuclease</keyword>
<proteinExistence type="inferred from homology"/>
<keyword evidence="9" id="KW-0175">Coiled coil</keyword>
<feature type="compositionally biased region" description="Basic residues" evidence="12">
    <location>
        <begin position="354"/>
        <end position="364"/>
    </location>
</feature>
<dbReference type="PANTHER" id="PTHR16036:SF2">
    <property type="entry name" value="TRNA ENDONUCLEASE ANKZF1"/>
    <property type="match status" value="1"/>
</dbReference>
<keyword evidence="4 11" id="KW-0540">Nuclease</keyword>
<evidence type="ECO:0000256" key="4">
    <source>
        <dbReference type="ARBA" id="ARBA00022722"/>
    </source>
</evidence>
<feature type="active site" evidence="11">
    <location>
        <position position="173"/>
    </location>
</feature>
<dbReference type="GO" id="GO:0004519">
    <property type="term" value="F:endonuclease activity"/>
    <property type="evidence" value="ECO:0007669"/>
    <property type="project" value="UniProtKB-KW"/>
</dbReference>
<feature type="region of interest" description="Disordered" evidence="12">
    <location>
        <begin position="170"/>
        <end position="189"/>
    </location>
</feature>
<feature type="domain" description="VLRF1" evidence="13">
    <location>
        <begin position="130"/>
        <end position="273"/>
    </location>
</feature>
<evidence type="ECO:0000256" key="11">
    <source>
        <dbReference type="PROSITE-ProRule" id="PRU01389"/>
    </source>
</evidence>
<dbReference type="InterPro" id="IPR036770">
    <property type="entry name" value="Ankyrin_rpt-contain_sf"/>
</dbReference>
<dbReference type="AlphaFoldDB" id="A0A8B9NFL5"/>
<evidence type="ECO:0000313" key="15">
    <source>
        <dbReference type="Proteomes" id="UP000694541"/>
    </source>
</evidence>
<dbReference type="InterPro" id="IPR041175">
    <property type="entry name" value="VLRF1/Vms1"/>
</dbReference>
<keyword evidence="8 10" id="KW-0040">ANK repeat</keyword>
<evidence type="ECO:0000256" key="1">
    <source>
        <dbReference type="ARBA" id="ARBA00004496"/>
    </source>
</evidence>
<evidence type="ECO:0000256" key="9">
    <source>
        <dbReference type="ARBA" id="ARBA00023054"/>
    </source>
</evidence>
<dbReference type="Pfam" id="PF18826">
    <property type="entry name" value="bVLRF1"/>
    <property type="match status" value="1"/>
</dbReference>
<sequence length="693" mass="76933">MCCSTCRQVFSSREEQTEHYQLDWHRFNLKQRLLGRQILPVEVFEEKTRAGDISSISGSDSESSDASSESELLPSTSNSPITPLVPRSHKVLLRNAKGQLISAYRCVLGIGKGGSEEPANLTASLESLGPSTCWVVLMMGGGHFAGAVFRGPQVQEHKTFHHYTVRARQGTAQGLRDAKTPGSAPRSAGASLRRYNEAALLKDVRDLLAAWAQHLKEAQRIFLRAPRHNRALLFGSRNPALSRSDPRICHIPLSTRRATLQEVLRVHATLASLQVYGKDTPLEDIIGSPRKVWQKRRQKAEVDPPQEDASAPVLSPPSAPEEEEEEEESPAGELETVEVTLGTLDLREFEVMPKRNRKRRKKRDKKVEKGPCAEETGCHGTQRGQPGLKLVTELQEEAGTEPLPWGNRDPQTQLRDALFTACKTGDVGMLRHLLGVPESGGLPEDSEDGEGTQPLDMPCSLLNQPMDERGCTLLHVAAQAGKAEAVRLLLEAGADPALRDRQDRTPYCVSADKPTRNTFRKFMVDHPDKYDYSRAKVGACPLPSPSRGWGIPEQSVPRPLVPLPLAQWEMLTALCPQVPGPLTQEMEAKKLEKKRAQKAQRKQREQAQREERQRWEQEQGEKQWFAALSDREKVKPRMGKGIQPGWCTANVVGSGHRSWRGLSCLSVPQRALAAEQRLAAQQQDTGTTLANIR</sequence>
<evidence type="ECO:0000256" key="3">
    <source>
        <dbReference type="ARBA" id="ARBA00022490"/>
    </source>
</evidence>
<feature type="compositionally biased region" description="Acidic residues" evidence="12">
    <location>
        <begin position="320"/>
        <end position="330"/>
    </location>
</feature>
<feature type="compositionally biased region" description="Basic and acidic residues" evidence="12">
    <location>
        <begin position="602"/>
        <end position="620"/>
    </location>
</feature>
<evidence type="ECO:0000256" key="2">
    <source>
        <dbReference type="ARBA" id="ARBA00009262"/>
    </source>
</evidence>
<feature type="region of interest" description="Disordered" evidence="12">
    <location>
        <begin position="590"/>
        <end position="620"/>
    </location>
</feature>
<evidence type="ECO:0000256" key="6">
    <source>
        <dbReference type="ARBA" id="ARBA00022759"/>
    </source>
</evidence>